<evidence type="ECO:0000313" key="2">
    <source>
        <dbReference type="Proteomes" id="UP000472355"/>
    </source>
</evidence>
<evidence type="ECO:0000313" key="1">
    <source>
        <dbReference type="EMBL" id="NFA44539.1"/>
    </source>
</evidence>
<proteinExistence type="predicted"/>
<name>A0A6M0SUV3_CLOBO</name>
<dbReference type="Proteomes" id="UP000472355">
    <property type="component" value="Unassembled WGS sequence"/>
</dbReference>
<organism evidence="1 2">
    <name type="scientific">Clostridium botulinum</name>
    <dbReference type="NCBI Taxonomy" id="1491"/>
    <lineage>
        <taxon>Bacteria</taxon>
        <taxon>Bacillati</taxon>
        <taxon>Bacillota</taxon>
        <taxon>Clostridia</taxon>
        <taxon>Eubacteriales</taxon>
        <taxon>Clostridiaceae</taxon>
        <taxon>Clostridium</taxon>
    </lineage>
</organism>
<accession>A0A6M0SUV3</accession>
<reference evidence="1 2" key="1">
    <citation type="submission" date="2019-02" db="EMBL/GenBank/DDBJ databases">
        <title>Genome sequencing of Clostridium botulinum clinical isolates.</title>
        <authorList>
            <person name="Brunt J."/>
            <person name="Van Vliet A.H.M."/>
            <person name="Stringer S.C."/>
            <person name="Grant K.A."/>
            <person name="Carter A.C."/>
            <person name="Peck M.W."/>
        </authorList>
    </citation>
    <scope>NUCLEOTIDE SEQUENCE [LARGE SCALE GENOMIC DNA]</scope>
    <source>
        <strain evidence="1 2">H113700579</strain>
    </source>
</reference>
<sequence length="225" mass="25460">MFIFNNISSEDMGLIVQELPPISTPEETINKSDVPGGVPILQNCGYGLLEKSCTCHYEGNNPDKLLQWLRGSGKVMFSNLKDRYYKSYIGNKIPLEQILKNKLYKFPVIFTCKPFSYLLGGDIPITITTHTTLCNMKSTHESYPTITIRGKGSATLTINKRTFNITDINGGEIVIISDPDIQQVLNNKGKFMEGEFPYFDVGENEISWTGNITSIEIIPYWRTWI</sequence>
<dbReference type="EMBL" id="SGKU01000097">
    <property type="protein sequence ID" value="NFA44539.1"/>
    <property type="molecule type" value="Genomic_DNA"/>
</dbReference>
<gene>
    <name evidence="1" type="ORF">EXM65_18790</name>
</gene>
<dbReference type="AlphaFoldDB" id="A0A6M0SUV3"/>
<comment type="caution">
    <text evidence="1">The sequence shown here is derived from an EMBL/GenBank/DDBJ whole genome shotgun (WGS) entry which is preliminary data.</text>
</comment>
<protein>
    <submittedName>
        <fullName evidence="1">Phage tail protein</fullName>
    </submittedName>
</protein>